<dbReference type="Proteomes" id="UP001552299">
    <property type="component" value="Unassembled WGS sequence"/>
</dbReference>
<sequence>MEDFPSFSVSCKCIGHIKDGNVVDNTDNRDIPTPSVMMHWLMGVMMALNHETYMLNLIANPTVSLVLIYGGLAGFLEPVGYDASSQSVGLLYDVPIESDVALTNLGVQPLDLDKMVYGPIFLSASCIGNEQLVDVPITLIASNDLKYQLASNLTCEDQSDWLDGISPRHVGMLGMM</sequence>
<evidence type="ECO:0000313" key="1">
    <source>
        <dbReference type="EMBL" id="KAL0922597.1"/>
    </source>
</evidence>
<evidence type="ECO:0000313" key="2">
    <source>
        <dbReference type="Proteomes" id="UP001552299"/>
    </source>
</evidence>
<organism evidence="1 2">
    <name type="scientific">Dendrobium thyrsiflorum</name>
    <name type="common">Pinecone-like raceme dendrobium</name>
    <name type="synonym">Orchid</name>
    <dbReference type="NCBI Taxonomy" id="117978"/>
    <lineage>
        <taxon>Eukaryota</taxon>
        <taxon>Viridiplantae</taxon>
        <taxon>Streptophyta</taxon>
        <taxon>Embryophyta</taxon>
        <taxon>Tracheophyta</taxon>
        <taxon>Spermatophyta</taxon>
        <taxon>Magnoliopsida</taxon>
        <taxon>Liliopsida</taxon>
        <taxon>Asparagales</taxon>
        <taxon>Orchidaceae</taxon>
        <taxon>Epidendroideae</taxon>
        <taxon>Malaxideae</taxon>
        <taxon>Dendrobiinae</taxon>
        <taxon>Dendrobium</taxon>
    </lineage>
</organism>
<reference evidence="1 2" key="1">
    <citation type="journal article" date="2024" name="Plant Biotechnol. J.">
        <title>Dendrobium thyrsiflorum genome and its molecular insights into genes involved in important horticultural traits.</title>
        <authorList>
            <person name="Chen B."/>
            <person name="Wang J.Y."/>
            <person name="Zheng P.J."/>
            <person name="Li K.L."/>
            <person name="Liang Y.M."/>
            <person name="Chen X.F."/>
            <person name="Zhang C."/>
            <person name="Zhao X."/>
            <person name="He X."/>
            <person name="Zhang G.Q."/>
            <person name="Liu Z.J."/>
            <person name="Xu Q."/>
        </authorList>
    </citation>
    <scope>NUCLEOTIDE SEQUENCE [LARGE SCALE GENOMIC DNA]</scope>
    <source>
        <strain evidence="1">GZMU011</strain>
    </source>
</reference>
<proteinExistence type="predicted"/>
<gene>
    <name evidence="1" type="ORF">M5K25_006593</name>
</gene>
<name>A0ABD0VJ79_DENTH</name>
<dbReference type="EMBL" id="JANQDX010000006">
    <property type="protein sequence ID" value="KAL0922597.1"/>
    <property type="molecule type" value="Genomic_DNA"/>
</dbReference>
<protein>
    <submittedName>
        <fullName evidence="1">Uncharacterized protein</fullName>
    </submittedName>
</protein>
<keyword evidence="2" id="KW-1185">Reference proteome</keyword>
<accession>A0ABD0VJ79</accession>
<comment type="caution">
    <text evidence="1">The sequence shown here is derived from an EMBL/GenBank/DDBJ whole genome shotgun (WGS) entry which is preliminary data.</text>
</comment>
<dbReference type="AlphaFoldDB" id="A0ABD0VJ79"/>